<comment type="caution">
    <text evidence="4">The sequence shown here is derived from an EMBL/GenBank/DDBJ whole genome shotgun (WGS) entry which is preliminary data.</text>
</comment>
<evidence type="ECO:0000313" key="5">
    <source>
        <dbReference type="Proteomes" id="UP000070400"/>
    </source>
</evidence>
<keyword evidence="1 2" id="KW-0175">Coiled coil</keyword>
<sequence>MIKMVDKGNPQTFVREIILENFMSYEYARIPFKPGLNIICGPNGAGKSSILLALSVALGQTYTERSRKLSDLIRRGEEIGRVSVVFDNSSEKGGRPIPNADTDAFVLSRYLKQDGTYWHEANYETVTKSEVNRLLSQLSINPNNMLIIMHQSMIDEFGAIDAQERLKSVEEAVGLYEYRDKILKAREKLSHTLSEEESVKAMLEEAQDTLDHWEEEYQRYLEKRELMEKKERLERMYIWSKWRKQKGRVDDLEAKLRDFREDHEEITKDFKAAGRKGEESKVDYEKLEHKIDSKYQELIDRERDRSRVKTKIEIIDDLEDLSFEGNPLAKMEWPVEDIESLKNDLEKVEDQIETVETSVVKLKEERGEKWEKYVDHRVRKAVLGFRRELLEKEISSLESELRRSRRELKELRAEAEEEGAKIDTEREPREVLEDIRVTNAQLAGLDDVSSDAEKMYKNYKELLEELEERAKEAGENRRKALEELELRREKWRKNLRNLLKKTRVTYKKILDRVNAVGDVRLINPEDIDDAGLELLVGFRGAEPQTLDAYTQSGGERSTSIMCFLLALQQYIKSPIRGLDEFEIHMDPQNRQAMLRQLLELMEESEAQYLVITPGRLVEVEEVPNVIAVQNMAGSSEVKVTT</sequence>
<evidence type="ECO:0000313" key="4">
    <source>
        <dbReference type="EMBL" id="KXB02400.1"/>
    </source>
</evidence>
<keyword evidence="5" id="KW-1185">Reference proteome</keyword>
<gene>
    <name evidence="4" type="ORF">AKJ43_01800</name>
</gene>
<dbReference type="PANTHER" id="PTHR45916">
    <property type="entry name" value="STRUCTURAL MAINTENANCE OF CHROMOSOMES PROTEIN 5"/>
    <property type="match status" value="1"/>
</dbReference>
<dbReference type="Gene3D" id="3.40.50.300">
    <property type="entry name" value="P-loop containing nucleotide triphosphate hydrolases"/>
    <property type="match status" value="2"/>
</dbReference>
<dbReference type="GO" id="GO:0003697">
    <property type="term" value="F:single-stranded DNA binding"/>
    <property type="evidence" value="ECO:0007669"/>
    <property type="project" value="TreeGrafter"/>
</dbReference>
<dbReference type="GO" id="GO:0030915">
    <property type="term" value="C:Smc5-Smc6 complex"/>
    <property type="evidence" value="ECO:0007669"/>
    <property type="project" value="TreeGrafter"/>
</dbReference>
<proteinExistence type="predicted"/>
<dbReference type="Pfam" id="PF02463">
    <property type="entry name" value="SMC_N"/>
    <property type="match status" value="1"/>
</dbReference>
<dbReference type="Proteomes" id="UP000070400">
    <property type="component" value="Unassembled WGS sequence"/>
</dbReference>
<feature type="coiled-coil region" evidence="2">
    <location>
        <begin position="196"/>
        <end position="269"/>
    </location>
</feature>
<dbReference type="SUPFAM" id="SSF52540">
    <property type="entry name" value="P-loop containing nucleoside triphosphate hydrolases"/>
    <property type="match status" value="1"/>
</dbReference>
<reference evidence="4 5" key="1">
    <citation type="journal article" date="2016" name="Sci. Rep.">
        <title>Metabolic traits of an uncultured archaeal lineage -MSBL1- from brine pools of the Red Sea.</title>
        <authorList>
            <person name="Mwirichia R."/>
            <person name="Alam I."/>
            <person name="Rashid M."/>
            <person name="Vinu M."/>
            <person name="Ba-Alawi W."/>
            <person name="Anthony Kamau A."/>
            <person name="Kamanda Ngugi D."/>
            <person name="Goker M."/>
            <person name="Klenk H.P."/>
            <person name="Bajic V."/>
            <person name="Stingl U."/>
        </authorList>
    </citation>
    <scope>NUCLEOTIDE SEQUENCE [LARGE SCALE GENOMIC DNA]</scope>
    <source>
        <strain evidence="4">SCGC-AAA261D19</strain>
    </source>
</reference>
<evidence type="ECO:0000256" key="1">
    <source>
        <dbReference type="ARBA" id="ARBA00023054"/>
    </source>
</evidence>
<name>A0A133V7H4_9EURY</name>
<evidence type="ECO:0000259" key="3">
    <source>
        <dbReference type="Pfam" id="PF02463"/>
    </source>
</evidence>
<feature type="coiled-coil region" evidence="2">
    <location>
        <begin position="338"/>
        <end position="501"/>
    </location>
</feature>
<accession>A0A133V7H4</accession>
<protein>
    <recommendedName>
        <fullName evidence="3">RecF/RecN/SMC N-terminal domain-containing protein</fullName>
    </recommendedName>
</protein>
<dbReference type="InterPro" id="IPR027417">
    <property type="entry name" value="P-loop_NTPase"/>
</dbReference>
<organism evidence="4 5">
    <name type="scientific">candidate division MSBL1 archaeon SCGC-AAA261D19</name>
    <dbReference type="NCBI Taxonomy" id="1698273"/>
    <lineage>
        <taxon>Archaea</taxon>
        <taxon>Methanobacteriati</taxon>
        <taxon>Methanobacteriota</taxon>
        <taxon>candidate division MSBL1</taxon>
    </lineage>
</organism>
<dbReference type="AlphaFoldDB" id="A0A133V7H4"/>
<dbReference type="PANTHER" id="PTHR45916:SF1">
    <property type="entry name" value="STRUCTURAL MAINTENANCE OF CHROMOSOMES PROTEIN 5"/>
    <property type="match status" value="1"/>
</dbReference>
<dbReference type="InterPro" id="IPR003395">
    <property type="entry name" value="RecF/RecN/SMC_N"/>
</dbReference>
<dbReference type="GO" id="GO:0000724">
    <property type="term" value="P:double-strand break repair via homologous recombination"/>
    <property type="evidence" value="ECO:0007669"/>
    <property type="project" value="TreeGrafter"/>
</dbReference>
<feature type="domain" description="RecF/RecN/SMC N-terminal" evidence="3">
    <location>
        <begin position="14"/>
        <end position="613"/>
    </location>
</feature>
<dbReference type="EMBL" id="LHXX01000016">
    <property type="protein sequence ID" value="KXB02400.1"/>
    <property type="molecule type" value="Genomic_DNA"/>
</dbReference>
<evidence type="ECO:0000256" key="2">
    <source>
        <dbReference type="SAM" id="Coils"/>
    </source>
</evidence>